<keyword evidence="1" id="KW-0812">Transmembrane</keyword>
<protein>
    <submittedName>
        <fullName evidence="2">Uncharacterized protein</fullName>
    </submittedName>
</protein>
<dbReference type="EMBL" id="MU866493">
    <property type="protein sequence ID" value="KAK4171875.1"/>
    <property type="molecule type" value="Genomic_DNA"/>
</dbReference>
<sequence length="85" mass="9385">MPLLILAFMIPPGKVLLTNLGQYLSRMRIRSLLSRKDGSGIATATFLFPITIPLLITTLFLTIPLTTPITPSTPRKFLPQSPHTL</sequence>
<feature type="transmembrane region" description="Helical" evidence="1">
    <location>
        <begin position="41"/>
        <end position="66"/>
    </location>
</feature>
<proteinExistence type="predicted"/>
<evidence type="ECO:0000313" key="2">
    <source>
        <dbReference type="EMBL" id="KAK4171875.1"/>
    </source>
</evidence>
<keyword evidence="1" id="KW-0472">Membrane</keyword>
<evidence type="ECO:0000313" key="3">
    <source>
        <dbReference type="Proteomes" id="UP001302321"/>
    </source>
</evidence>
<reference evidence="2" key="1">
    <citation type="journal article" date="2023" name="Mol. Phylogenet. Evol.">
        <title>Genome-scale phylogeny and comparative genomics of the fungal order Sordariales.</title>
        <authorList>
            <person name="Hensen N."/>
            <person name="Bonometti L."/>
            <person name="Westerberg I."/>
            <person name="Brannstrom I.O."/>
            <person name="Guillou S."/>
            <person name="Cros-Aarteil S."/>
            <person name="Calhoun S."/>
            <person name="Haridas S."/>
            <person name="Kuo A."/>
            <person name="Mondo S."/>
            <person name="Pangilinan J."/>
            <person name="Riley R."/>
            <person name="LaButti K."/>
            <person name="Andreopoulos B."/>
            <person name="Lipzen A."/>
            <person name="Chen C."/>
            <person name="Yan M."/>
            <person name="Daum C."/>
            <person name="Ng V."/>
            <person name="Clum A."/>
            <person name="Steindorff A."/>
            <person name="Ohm R.A."/>
            <person name="Martin F."/>
            <person name="Silar P."/>
            <person name="Natvig D.O."/>
            <person name="Lalanne C."/>
            <person name="Gautier V."/>
            <person name="Ament-Velasquez S.L."/>
            <person name="Kruys A."/>
            <person name="Hutchinson M.I."/>
            <person name="Powell A.J."/>
            <person name="Barry K."/>
            <person name="Miller A.N."/>
            <person name="Grigoriev I.V."/>
            <person name="Debuchy R."/>
            <person name="Gladieux P."/>
            <person name="Hiltunen Thoren M."/>
            <person name="Johannesson H."/>
        </authorList>
    </citation>
    <scope>NUCLEOTIDE SEQUENCE</scope>
    <source>
        <strain evidence="2">CBS 892.96</strain>
    </source>
</reference>
<organism evidence="2 3">
    <name type="scientific">Triangularia setosa</name>
    <dbReference type="NCBI Taxonomy" id="2587417"/>
    <lineage>
        <taxon>Eukaryota</taxon>
        <taxon>Fungi</taxon>
        <taxon>Dikarya</taxon>
        <taxon>Ascomycota</taxon>
        <taxon>Pezizomycotina</taxon>
        <taxon>Sordariomycetes</taxon>
        <taxon>Sordariomycetidae</taxon>
        <taxon>Sordariales</taxon>
        <taxon>Podosporaceae</taxon>
        <taxon>Triangularia</taxon>
    </lineage>
</organism>
<dbReference type="AlphaFoldDB" id="A0AAN6VYZ2"/>
<keyword evidence="3" id="KW-1185">Reference proteome</keyword>
<gene>
    <name evidence="2" type="ORF">QBC36DRAFT_294921</name>
</gene>
<comment type="caution">
    <text evidence="2">The sequence shown here is derived from an EMBL/GenBank/DDBJ whole genome shotgun (WGS) entry which is preliminary data.</text>
</comment>
<keyword evidence="1" id="KW-1133">Transmembrane helix</keyword>
<accession>A0AAN6VYZ2</accession>
<name>A0AAN6VYZ2_9PEZI</name>
<reference evidence="2" key="2">
    <citation type="submission" date="2023-05" db="EMBL/GenBank/DDBJ databases">
        <authorList>
            <consortium name="Lawrence Berkeley National Laboratory"/>
            <person name="Steindorff A."/>
            <person name="Hensen N."/>
            <person name="Bonometti L."/>
            <person name="Westerberg I."/>
            <person name="Brannstrom I.O."/>
            <person name="Guillou S."/>
            <person name="Cros-Aarteil S."/>
            <person name="Calhoun S."/>
            <person name="Haridas S."/>
            <person name="Kuo A."/>
            <person name="Mondo S."/>
            <person name="Pangilinan J."/>
            <person name="Riley R."/>
            <person name="Labutti K."/>
            <person name="Andreopoulos B."/>
            <person name="Lipzen A."/>
            <person name="Chen C."/>
            <person name="Yanf M."/>
            <person name="Daum C."/>
            <person name="Ng V."/>
            <person name="Clum A."/>
            <person name="Ohm R."/>
            <person name="Martin F."/>
            <person name="Silar P."/>
            <person name="Natvig D."/>
            <person name="Lalanne C."/>
            <person name="Gautier V."/>
            <person name="Ament-Velasquez S.L."/>
            <person name="Kruys A."/>
            <person name="Hutchinson M.I."/>
            <person name="Powell A.J."/>
            <person name="Barry K."/>
            <person name="Miller A.N."/>
            <person name="Grigoriev I.V."/>
            <person name="Debuchy R."/>
            <person name="Gladieux P."/>
            <person name="Thoren M.H."/>
            <person name="Johannesson H."/>
        </authorList>
    </citation>
    <scope>NUCLEOTIDE SEQUENCE</scope>
    <source>
        <strain evidence="2">CBS 892.96</strain>
    </source>
</reference>
<dbReference type="Proteomes" id="UP001302321">
    <property type="component" value="Unassembled WGS sequence"/>
</dbReference>
<evidence type="ECO:0000256" key="1">
    <source>
        <dbReference type="SAM" id="Phobius"/>
    </source>
</evidence>